<dbReference type="SMART" id="SM00465">
    <property type="entry name" value="GIYc"/>
    <property type="match status" value="1"/>
</dbReference>
<dbReference type="EMBL" id="CP015614">
    <property type="protein sequence ID" value="ANF55672.1"/>
    <property type="molecule type" value="Genomic_DNA"/>
</dbReference>
<keyword evidence="4" id="KW-1185">Reference proteome</keyword>
<dbReference type="eggNOG" id="COG2827">
    <property type="taxonomic scope" value="Bacteria"/>
</dbReference>
<dbReference type="RefSeq" id="WP_025976655.1">
    <property type="nucleotide sequence ID" value="NZ_CP015614.1"/>
</dbReference>
<evidence type="ECO:0000259" key="2">
    <source>
        <dbReference type="PROSITE" id="PS50164"/>
    </source>
</evidence>
<dbReference type="Proteomes" id="UP000077603">
    <property type="component" value="Chromosome"/>
</dbReference>
<evidence type="ECO:0000256" key="1">
    <source>
        <dbReference type="ARBA" id="ARBA00007435"/>
    </source>
</evidence>
<dbReference type="PANTHER" id="PTHR34477">
    <property type="entry name" value="UPF0213 PROTEIN YHBQ"/>
    <property type="match status" value="1"/>
</dbReference>
<dbReference type="PROSITE" id="PS50164">
    <property type="entry name" value="GIY_YIG"/>
    <property type="match status" value="1"/>
</dbReference>
<organism evidence="3 4">
    <name type="scientific">Brevundimonas naejangsanensis</name>
    <dbReference type="NCBI Taxonomy" id="588932"/>
    <lineage>
        <taxon>Bacteria</taxon>
        <taxon>Pseudomonadati</taxon>
        <taxon>Pseudomonadota</taxon>
        <taxon>Alphaproteobacteria</taxon>
        <taxon>Caulobacterales</taxon>
        <taxon>Caulobacteraceae</taxon>
        <taxon>Brevundimonas</taxon>
    </lineage>
</organism>
<dbReference type="OrthoDB" id="287318at2"/>
<dbReference type="InterPro" id="IPR035901">
    <property type="entry name" value="GIY-YIG_endonuc_sf"/>
</dbReference>
<dbReference type="Pfam" id="PF01541">
    <property type="entry name" value="GIY-YIG"/>
    <property type="match status" value="1"/>
</dbReference>
<accession>A0A172Y950</accession>
<sequence length="111" mass="13119">MATHRTFIATYIMASGRNGTLYVGSTSNLESRVWKHRTRAFPGFTDAYDCTRLVWLEQHALMLDAIRRERRIKKWLRDWKLSLIEKDNPDWRDLAADWFPDPNWTPPPGVD</sequence>
<reference evidence="3 4" key="1">
    <citation type="journal article" date="2014" name="Genome Announc.">
        <title>Genome Sequence of a Promising Hydrogen-Producing Facultative Anaerobic Bacterium, Brevundimonas naejangsanensis Strain B1.</title>
        <authorList>
            <person name="Su H."/>
            <person name="Zhang T."/>
            <person name="Bao M."/>
            <person name="Jiang Y."/>
            <person name="Wang Y."/>
            <person name="Tan T."/>
        </authorList>
    </citation>
    <scope>NUCLEOTIDE SEQUENCE [LARGE SCALE GENOMIC DNA]</scope>
    <source>
        <strain evidence="3 4">B1</strain>
    </source>
</reference>
<comment type="similarity">
    <text evidence="1">Belongs to the UPF0213 family.</text>
</comment>
<dbReference type="PANTHER" id="PTHR34477:SF5">
    <property type="entry name" value="BSL5627 PROTEIN"/>
    <property type="match status" value="1"/>
</dbReference>
<feature type="domain" description="GIY-YIG" evidence="2">
    <location>
        <begin position="6"/>
        <end position="82"/>
    </location>
</feature>
<name>A0A172Y950_9CAUL</name>
<proteinExistence type="inferred from homology"/>
<gene>
    <name evidence="3" type="ORF">DA69_13565</name>
</gene>
<dbReference type="InterPro" id="IPR050190">
    <property type="entry name" value="UPF0213_domain"/>
</dbReference>
<evidence type="ECO:0000313" key="4">
    <source>
        <dbReference type="Proteomes" id="UP000077603"/>
    </source>
</evidence>
<dbReference type="KEGG" id="bne:DA69_13565"/>
<dbReference type="Gene3D" id="3.40.1440.10">
    <property type="entry name" value="GIY-YIG endonuclease"/>
    <property type="match status" value="1"/>
</dbReference>
<dbReference type="AlphaFoldDB" id="A0A172Y950"/>
<dbReference type="SUPFAM" id="SSF82771">
    <property type="entry name" value="GIY-YIG endonuclease"/>
    <property type="match status" value="1"/>
</dbReference>
<dbReference type="InterPro" id="IPR000305">
    <property type="entry name" value="GIY-YIG_endonuc"/>
</dbReference>
<dbReference type="STRING" id="588932.DA69_13565"/>
<evidence type="ECO:0000313" key="3">
    <source>
        <dbReference type="EMBL" id="ANF55672.1"/>
    </source>
</evidence>
<dbReference type="CDD" id="cd10448">
    <property type="entry name" value="GIY-YIG_unchar_3"/>
    <property type="match status" value="1"/>
</dbReference>
<protein>
    <submittedName>
        <fullName evidence="3">Nuclease</fullName>
    </submittedName>
</protein>